<feature type="domain" description="HTH gntR-type" evidence="4">
    <location>
        <begin position="5"/>
        <end position="73"/>
    </location>
</feature>
<dbReference type="Proteomes" id="UP000476820">
    <property type="component" value="Unassembled WGS sequence"/>
</dbReference>
<dbReference type="PRINTS" id="PR00035">
    <property type="entry name" value="HTHGNTR"/>
</dbReference>
<dbReference type="Pfam" id="PF07702">
    <property type="entry name" value="UTRA"/>
    <property type="match status" value="1"/>
</dbReference>
<organism evidence="5 8">
    <name type="scientific">Clostridium botulinum</name>
    <dbReference type="NCBI Taxonomy" id="1491"/>
    <lineage>
        <taxon>Bacteria</taxon>
        <taxon>Bacillati</taxon>
        <taxon>Bacillota</taxon>
        <taxon>Clostridia</taxon>
        <taxon>Eubacteriales</taxon>
        <taxon>Clostridiaceae</taxon>
        <taxon>Clostridium</taxon>
    </lineage>
</organism>
<dbReference type="InterPro" id="IPR050679">
    <property type="entry name" value="Bact_HTH_transcr_reg"/>
</dbReference>
<name>A0A0L9YC14_CLOBO</name>
<reference evidence="7 8" key="1">
    <citation type="submission" date="2019-04" db="EMBL/GenBank/DDBJ databases">
        <title>Genome sequencing of Clostridium botulinum Groups I-IV and Clostridium butyricum.</title>
        <authorList>
            <person name="Brunt J."/>
            <person name="Van Vliet A.H.M."/>
            <person name="Stringer S.C."/>
            <person name="Carter A.T."/>
            <person name="Peck M.W."/>
        </authorList>
    </citation>
    <scope>NUCLEOTIDE SEQUENCE [LARGE SCALE GENOMIC DNA]</scope>
    <source>
        <strain evidence="5 8">1605</strain>
        <strain evidence="6 7">CB-K-33E</strain>
    </source>
</reference>
<dbReference type="PANTHER" id="PTHR44846:SF1">
    <property type="entry name" value="MANNOSYL-D-GLYCERATE TRANSPORT_METABOLISM SYSTEM REPRESSOR MNGR-RELATED"/>
    <property type="match status" value="1"/>
</dbReference>
<keyword evidence="2" id="KW-0238">DNA-binding</keyword>
<dbReference type="Proteomes" id="UP000473681">
    <property type="component" value="Unassembled WGS sequence"/>
</dbReference>
<dbReference type="EMBL" id="SWVK01000011">
    <property type="protein sequence ID" value="NFN35301.1"/>
    <property type="molecule type" value="Genomic_DNA"/>
</dbReference>
<evidence type="ECO:0000313" key="6">
    <source>
        <dbReference type="EMBL" id="NFN35301.1"/>
    </source>
</evidence>
<accession>A0A0L9YC14</accession>
<evidence type="ECO:0000313" key="5">
    <source>
        <dbReference type="EMBL" id="NFF87901.1"/>
    </source>
</evidence>
<proteinExistence type="predicted"/>
<dbReference type="Pfam" id="PF00392">
    <property type="entry name" value="GntR"/>
    <property type="match status" value="1"/>
</dbReference>
<evidence type="ECO:0000313" key="8">
    <source>
        <dbReference type="Proteomes" id="UP000476820"/>
    </source>
</evidence>
<keyword evidence="1" id="KW-0805">Transcription regulation</keyword>
<dbReference type="PROSITE" id="PS50949">
    <property type="entry name" value="HTH_GNTR"/>
    <property type="match status" value="1"/>
</dbReference>
<evidence type="ECO:0000256" key="2">
    <source>
        <dbReference type="ARBA" id="ARBA00023125"/>
    </source>
</evidence>
<dbReference type="GO" id="GO:0003677">
    <property type="term" value="F:DNA binding"/>
    <property type="evidence" value="ECO:0007669"/>
    <property type="project" value="UniProtKB-KW"/>
</dbReference>
<evidence type="ECO:0000256" key="3">
    <source>
        <dbReference type="ARBA" id="ARBA00023163"/>
    </source>
</evidence>
<dbReference type="InterPro" id="IPR036388">
    <property type="entry name" value="WH-like_DNA-bd_sf"/>
</dbReference>
<dbReference type="Gene3D" id="3.40.1410.10">
    <property type="entry name" value="Chorismate lyase-like"/>
    <property type="match status" value="1"/>
</dbReference>
<dbReference type="GO" id="GO:0045892">
    <property type="term" value="P:negative regulation of DNA-templated transcription"/>
    <property type="evidence" value="ECO:0007669"/>
    <property type="project" value="TreeGrafter"/>
</dbReference>
<dbReference type="RefSeq" id="WP_053341891.1">
    <property type="nucleotide sequence ID" value="NZ_CP070936.1"/>
</dbReference>
<evidence type="ECO:0000259" key="4">
    <source>
        <dbReference type="PROSITE" id="PS50949"/>
    </source>
</evidence>
<dbReference type="OrthoDB" id="457376at2"/>
<keyword evidence="3" id="KW-0804">Transcription</keyword>
<dbReference type="FunFam" id="1.10.10.10:FF:000079">
    <property type="entry name" value="GntR family transcriptional regulator"/>
    <property type="match status" value="1"/>
</dbReference>
<dbReference type="SMART" id="SM00866">
    <property type="entry name" value="UTRA"/>
    <property type="match status" value="1"/>
</dbReference>
<dbReference type="InterPro" id="IPR036390">
    <property type="entry name" value="WH_DNA-bd_sf"/>
</dbReference>
<dbReference type="GO" id="GO:0003700">
    <property type="term" value="F:DNA-binding transcription factor activity"/>
    <property type="evidence" value="ECO:0007669"/>
    <property type="project" value="InterPro"/>
</dbReference>
<evidence type="ECO:0000313" key="7">
    <source>
        <dbReference type="Proteomes" id="UP000473681"/>
    </source>
</evidence>
<comment type="caution">
    <text evidence="5">The sequence shown here is derived from an EMBL/GenBank/DDBJ whole genome shotgun (WGS) entry which is preliminary data.</text>
</comment>
<sequence>MDEKIPKYYLLKKMLAERIENEEFEINEPILSERELMEQYQMSRITVRKAIDELVNEGYLYKIQGKGTYIKTDDKSQDLFSITSCTEEVKALGMMPNKRVISTNIVNSASKHSKALNIMPKDKLFNIKRILLADNEPLNFTDSYLPYKLFAGIEKYNFEKESLYKILEEVYHVKITKARRTIEAILAKDEIAEYLDIDEGMPIILFGCTTYGIINGKEYPIETFKCYYRTDKFKFYIDQVK</sequence>
<dbReference type="SUPFAM" id="SSF46785">
    <property type="entry name" value="Winged helix' DNA-binding domain"/>
    <property type="match status" value="1"/>
</dbReference>
<dbReference type="InterPro" id="IPR000524">
    <property type="entry name" value="Tscrpt_reg_HTH_GntR"/>
</dbReference>
<dbReference type="EMBL" id="SWOV01000018">
    <property type="protein sequence ID" value="NFF87901.1"/>
    <property type="molecule type" value="Genomic_DNA"/>
</dbReference>
<dbReference type="InterPro" id="IPR011663">
    <property type="entry name" value="UTRA"/>
</dbReference>
<dbReference type="CDD" id="cd07377">
    <property type="entry name" value="WHTH_GntR"/>
    <property type="match status" value="1"/>
</dbReference>
<dbReference type="InterPro" id="IPR028978">
    <property type="entry name" value="Chorismate_lyase_/UTRA_dom_sf"/>
</dbReference>
<dbReference type="AlphaFoldDB" id="A0A0L9YC14"/>
<dbReference type="SMART" id="SM00345">
    <property type="entry name" value="HTH_GNTR"/>
    <property type="match status" value="1"/>
</dbReference>
<dbReference type="PANTHER" id="PTHR44846">
    <property type="entry name" value="MANNOSYL-D-GLYCERATE TRANSPORT/METABOLISM SYSTEM REPRESSOR MNGR-RELATED"/>
    <property type="match status" value="1"/>
</dbReference>
<gene>
    <name evidence="5" type="ORF">FC774_08480</name>
    <name evidence="6" type="ORF">FDB51_09185</name>
</gene>
<evidence type="ECO:0000256" key="1">
    <source>
        <dbReference type="ARBA" id="ARBA00023015"/>
    </source>
</evidence>
<protein>
    <submittedName>
        <fullName evidence="5">GntR family transcriptional regulator</fullName>
    </submittedName>
</protein>
<dbReference type="Gene3D" id="1.10.10.10">
    <property type="entry name" value="Winged helix-like DNA-binding domain superfamily/Winged helix DNA-binding domain"/>
    <property type="match status" value="1"/>
</dbReference>
<dbReference type="SUPFAM" id="SSF64288">
    <property type="entry name" value="Chorismate lyase-like"/>
    <property type="match status" value="1"/>
</dbReference>